<name>A0A6G1GV06_9PEZI</name>
<evidence type="ECO:0000313" key="3">
    <source>
        <dbReference type="Proteomes" id="UP000800041"/>
    </source>
</evidence>
<sequence length="553" mass="62248">MGGNKKSTAAKKKKTAQSAAPEPNLVNSMKAMSFSSKPSEQPLASFPIPIELRNQIYSYLLKSDSVRVQEKGKRHSYKFQTSILAVNKAIHDEAQEYLYKNNCFVVVSYRWVNLPKDLATFCVPVVTETKAAKMKEHSLRIHFEWPASKMSCSCCPPENNALGSFLMVAEDHENLLRMLRIFNIRIRGEHLFVTSARDEQVDFYPQADAKKTVLKIQFRDTPYFKTTNAFYRRTLEPFKQVRGVGQKVTITGGTVDPDYVKEVCTAMYPKVVWASALGWDLLELAKSWKKDADRAVEGGQLQLAWNQLEFIARVITTSIIPEEAQHTATYVCSCSDFRIGLDLLSLDCAVMLLAIGLKLNRSACSLGHPYITAVNLAGSLGYIPAYTFHRAVQWGAMISAMTDDWEGTKGLLSKITELKTSGHSVTCQGYVQDLVKARKHTLKYRTSSLYGGPVEVINSDWSPTKPSGLIGWQDHKHQLRLSEDAVELNIFRLFHVTPDMMPPFRDDEVLARENTADVETYKRAFCYSKSQPPLPELPRLRHAPPGYDGGHGY</sequence>
<protein>
    <recommendedName>
        <fullName evidence="4">F-box domain-containing protein</fullName>
    </recommendedName>
</protein>
<proteinExistence type="predicted"/>
<gene>
    <name evidence="2" type="ORF">K402DRAFT_395481</name>
</gene>
<dbReference type="EMBL" id="ML977166">
    <property type="protein sequence ID" value="KAF1984786.1"/>
    <property type="molecule type" value="Genomic_DNA"/>
</dbReference>
<feature type="region of interest" description="Disordered" evidence="1">
    <location>
        <begin position="1"/>
        <end position="25"/>
    </location>
</feature>
<dbReference type="OrthoDB" id="3893333at2759"/>
<dbReference type="Proteomes" id="UP000800041">
    <property type="component" value="Unassembled WGS sequence"/>
</dbReference>
<accession>A0A6G1GV06</accession>
<organism evidence="2 3">
    <name type="scientific">Aulographum hederae CBS 113979</name>
    <dbReference type="NCBI Taxonomy" id="1176131"/>
    <lineage>
        <taxon>Eukaryota</taxon>
        <taxon>Fungi</taxon>
        <taxon>Dikarya</taxon>
        <taxon>Ascomycota</taxon>
        <taxon>Pezizomycotina</taxon>
        <taxon>Dothideomycetes</taxon>
        <taxon>Pleosporomycetidae</taxon>
        <taxon>Aulographales</taxon>
        <taxon>Aulographaceae</taxon>
    </lineage>
</organism>
<evidence type="ECO:0000313" key="2">
    <source>
        <dbReference type="EMBL" id="KAF1984786.1"/>
    </source>
</evidence>
<evidence type="ECO:0000256" key="1">
    <source>
        <dbReference type="SAM" id="MobiDB-lite"/>
    </source>
</evidence>
<keyword evidence="3" id="KW-1185">Reference proteome</keyword>
<dbReference type="AlphaFoldDB" id="A0A6G1GV06"/>
<reference evidence="2" key="1">
    <citation type="journal article" date="2020" name="Stud. Mycol.">
        <title>101 Dothideomycetes genomes: a test case for predicting lifestyles and emergence of pathogens.</title>
        <authorList>
            <person name="Haridas S."/>
            <person name="Albert R."/>
            <person name="Binder M."/>
            <person name="Bloem J."/>
            <person name="Labutti K."/>
            <person name="Salamov A."/>
            <person name="Andreopoulos B."/>
            <person name="Baker S."/>
            <person name="Barry K."/>
            <person name="Bills G."/>
            <person name="Bluhm B."/>
            <person name="Cannon C."/>
            <person name="Castanera R."/>
            <person name="Culley D."/>
            <person name="Daum C."/>
            <person name="Ezra D."/>
            <person name="Gonzalez J."/>
            <person name="Henrissat B."/>
            <person name="Kuo A."/>
            <person name="Liang C."/>
            <person name="Lipzen A."/>
            <person name="Lutzoni F."/>
            <person name="Magnuson J."/>
            <person name="Mondo S."/>
            <person name="Nolan M."/>
            <person name="Ohm R."/>
            <person name="Pangilinan J."/>
            <person name="Park H.-J."/>
            <person name="Ramirez L."/>
            <person name="Alfaro M."/>
            <person name="Sun H."/>
            <person name="Tritt A."/>
            <person name="Yoshinaga Y."/>
            <person name="Zwiers L.-H."/>
            <person name="Turgeon B."/>
            <person name="Goodwin S."/>
            <person name="Spatafora J."/>
            <person name="Crous P."/>
            <person name="Grigoriev I."/>
        </authorList>
    </citation>
    <scope>NUCLEOTIDE SEQUENCE</scope>
    <source>
        <strain evidence="2">CBS 113979</strain>
    </source>
</reference>
<evidence type="ECO:0008006" key="4">
    <source>
        <dbReference type="Google" id="ProtNLM"/>
    </source>
</evidence>